<evidence type="ECO:0000313" key="12">
    <source>
        <dbReference type="Proteomes" id="UP000694397"/>
    </source>
</evidence>
<dbReference type="RefSeq" id="XP_029105756.1">
    <property type="nucleotide sequence ID" value="XM_029249923.1"/>
</dbReference>
<reference evidence="11" key="2">
    <citation type="submission" date="2025-08" db="UniProtKB">
        <authorList>
            <consortium name="Ensembl"/>
        </authorList>
    </citation>
    <scope>IDENTIFICATION</scope>
</reference>
<keyword evidence="6" id="KW-0325">Glycoprotein</keyword>
<dbReference type="Pfam" id="PF00147">
    <property type="entry name" value="Fibrinogen_C"/>
    <property type="match status" value="1"/>
</dbReference>
<evidence type="ECO:0000256" key="5">
    <source>
        <dbReference type="ARBA" id="ARBA00023157"/>
    </source>
</evidence>
<evidence type="ECO:0000259" key="10">
    <source>
        <dbReference type="PROSITE" id="PS51406"/>
    </source>
</evidence>
<keyword evidence="2" id="KW-0964">Secreted</keyword>
<dbReference type="GO" id="GO:0007596">
    <property type="term" value="P:blood coagulation"/>
    <property type="evidence" value="ECO:0007669"/>
    <property type="project" value="InterPro"/>
</dbReference>
<dbReference type="GO" id="GO:0005576">
    <property type="term" value="C:extracellular region"/>
    <property type="evidence" value="ECO:0007669"/>
    <property type="project" value="UniProtKB-SubCell"/>
</dbReference>
<dbReference type="GeneTree" id="ENSGT00940000157064"/>
<keyword evidence="4 7" id="KW-0175">Coiled coil</keyword>
<evidence type="ECO:0000256" key="7">
    <source>
        <dbReference type="SAM" id="Coils"/>
    </source>
</evidence>
<dbReference type="InterPro" id="IPR037579">
    <property type="entry name" value="FIB_ANG-like"/>
</dbReference>
<dbReference type="FunFam" id="3.90.215.10:FF:000001">
    <property type="entry name" value="Tenascin isoform 1"/>
    <property type="match status" value="1"/>
</dbReference>
<name>A0A8C9RUG0_SCLFO</name>
<keyword evidence="5" id="KW-1015">Disulfide bond</keyword>
<evidence type="ECO:0000256" key="8">
    <source>
        <dbReference type="SAM" id="MobiDB-lite"/>
    </source>
</evidence>
<dbReference type="InterPro" id="IPR014716">
    <property type="entry name" value="Fibrinogen_a/b/g_C_1"/>
</dbReference>
<organism evidence="11 12">
    <name type="scientific">Scleropages formosus</name>
    <name type="common">Asian bonytongue</name>
    <name type="synonym">Osteoglossum formosum</name>
    <dbReference type="NCBI Taxonomy" id="113540"/>
    <lineage>
        <taxon>Eukaryota</taxon>
        <taxon>Metazoa</taxon>
        <taxon>Chordata</taxon>
        <taxon>Craniata</taxon>
        <taxon>Vertebrata</taxon>
        <taxon>Euteleostomi</taxon>
        <taxon>Actinopterygii</taxon>
        <taxon>Neopterygii</taxon>
        <taxon>Teleostei</taxon>
        <taxon>Osteoglossocephala</taxon>
        <taxon>Osteoglossomorpha</taxon>
        <taxon>Osteoglossiformes</taxon>
        <taxon>Osteoglossidae</taxon>
        <taxon>Scleropages</taxon>
    </lineage>
</organism>
<gene>
    <name evidence="11" type="primary">angptl7</name>
</gene>
<dbReference type="SUPFAM" id="SSF56496">
    <property type="entry name" value="Fibrinogen C-terminal domain-like"/>
    <property type="match status" value="1"/>
</dbReference>
<dbReference type="PROSITE" id="PS51406">
    <property type="entry name" value="FIBRINOGEN_C_2"/>
    <property type="match status" value="1"/>
</dbReference>
<keyword evidence="12" id="KW-1185">Reference proteome</keyword>
<dbReference type="Gene3D" id="3.90.215.10">
    <property type="entry name" value="Gamma Fibrinogen, chain A, domain 1"/>
    <property type="match status" value="1"/>
</dbReference>
<evidence type="ECO:0000256" key="2">
    <source>
        <dbReference type="ARBA" id="ARBA00022525"/>
    </source>
</evidence>
<dbReference type="InterPro" id="IPR036056">
    <property type="entry name" value="Fibrinogen-like_C"/>
</dbReference>
<dbReference type="CTD" id="10218"/>
<dbReference type="InterPro" id="IPR002181">
    <property type="entry name" value="Fibrinogen_a/b/g_C_dom"/>
</dbReference>
<feature type="chain" id="PRO_5034530023" evidence="9">
    <location>
        <begin position="29"/>
        <end position="350"/>
    </location>
</feature>
<dbReference type="PANTHER" id="PTHR47221:SF6">
    <property type="entry name" value="FIBRINOGEN ALPHA CHAIN"/>
    <property type="match status" value="1"/>
</dbReference>
<dbReference type="SMART" id="SM00186">
    <property type="entry name" value="FBG"/>
    <property type="match status" value="1"/>
</dbReference>
<accession>A0A8C9RUG0</accession>
<evidence type="ECO:0000256" key="6">
    <source>
        <dbReference type="ARBA" id="ARBA00023180"/>
    </source>
</evidence>
<protein>
    <submittedName>
        <fullName evidence="11">Angiopoietin-like 7</fullName>
    </submittedName>
</protein>
<evidence type="ECO:0000256" key="3">
    <source>
        <dbReference type="ARBA" id="ARBA00022729"/>
    </source>
</evidence>
<comment type="subcellular location">
    <subcellularLocation>
        <location evidence="1">Secreted</location>
    </subcellularLocation>
</comment>
<feature type="signal peptide" evidence="9">
    <location>
        <begin position="1"/>
        <end position="28"/>
    </location>
</feature>
<reference evidence="11" key="3">
    <citation type="submission" date="2025-09" db="UniProtKB">
        <authorList>
            <consortium name="Ensembl"/>
        </authorList>
    </citation>
    <scope>IDENTIFICATION</scope>
</reference>
<feature type="region of interest" description="Disordered" evidence="8">
    <location>
        <begin position="24"/>
        <end position="48"/>
    </location>
</feature>
<dbReference type="Ensembl" id="ENSSFOT00015019877.2">
    <property type="protein sequence ID" value="ENSSFOP00015019651.2"/>
    <property type="gene ID" value="ENSSFOG00015012631.2"/>
</dbReference>
<sequence length="350" mass="40079">MVKRVLRTTTLPLLLLPLLLPLPDETGAQREPRRRAAPAAPKPPGKGGCCEEVRALKVQLANVSSQLEELARKQEEEVRSLLRQVLDLDQKSRLQEARVTEAESKFSELNGHVEIIRLQASQAATQTSADANYDCASLYNKNYKISGEYKLPADMFLGTPELQVYCDMETSGGGWTVIQRRKVGLTSFDRDWKQYKRGFGTTRGDFWLGNDNILRLTQQPTVLRIELEDWEGEKRYAEYQHFSLGNELNSYRLLLANYSGTAGQDSMRYHNNTNFSTKDKDNDKCVDKCAELRKGGYWYNCCTDSNLNGVYYRYGEHTKSTDGITWYGWHGPNYSLKRVEMKIRPQNFQS</sequence>
<reference evidence="11 12" key="1">
    <citation type="submission" date="2019-04" db="EMBL/GenBank/DDBJ databases">
        <authorList>
            <consortium name="Wellcome Sanger Institute Data Sharing"/>
        </authorList>
    </citation>
    <scope>NUCLEOTIDE SEQUENCE [LARGE SCALE GENOMIC DNA]</scope>
</reference>
<dbReference type="NCBIfam" id="NF040941">
    <property type="entry name" value="GGGWT_bact"/>
    <property type="match status" value="1"/>
</dbReference>
<dbReference type="CDD" id="cd00087">
    <property type="entry name" value="FReD"/>
    <property type="match status" value="1"/>
</dbReference>
<evidence type="ECO:0000256" key="4">
    <source>
        <dbReference type="ARBA" id="ARBA00023054"/>
    </source>
</evidence>
<keyword evidence="3 9" id="KW-0732">Signal</keyword>
<dbReference type="PANTHER" id="PTHR47221">
    <property type="entry name" value="FIBRINOGEN ALPHA CHAIN"/>
    <property type="match status" value="1"/>
</dbReference>
<evidence type="ECO:0000313" key="11">
    <source>
        <dbReference type="Ensembl" id="ENSSFOP00015019651.2"/>
    </source>
</evidence>
<dbReference type="KEGG" id="sfm:108931085"/>
<proteinExistence type="predicted"/>
<dbReference type="Proteomes" id="UP000694397">
    <property type="component" value="Chromosome 2"/>
</dbReference>
<dbReference type="AlphaFoldDB" id="A0A8C9RUG0"/>
<feature type="coiled-coil region" evidence="7">
    <location>
        <begin position="53"/>
        <end position="91"/>
    </location>
</feature>
<dbReference type="GeneID" id="108931085"/>
<evidence type="ECO:0000256" key="1">
    <source>
        <dbReference type="ARBA" id="ARBA00004613"/>
    </source>
</evidence>
<dbReference type="OrthoDB" id="9860756at2759"/>
<feature type="domain" description="Fibrinogen C-terminal" evidence="10">
    <location>
        <begin position="126"/>
        <end position="347"/>
    </location>
</feature>
<evidence type="ECO:0000256" key="9">
    <source>
        <dbReference type="SAM" id="SignalP"/>
    </source>
</evidence>